<protein>
    <submittedName>
        <fullName evidence="8">Cytochrome P450</fullName>
    </submittedName>
</protein>
<keyword evidence="9" id="KW-1185">Reference proteome</keyword>
<reference evidence="9" key="1">
    <citation type="journal article" date="2019" name="Int. J. Syst. Evol. Microbiol.">
        <title>The Global Catalogue of Microorganisms (GCM) 10K type strain sequencing project: providing services to taxonomists for standard genome sequencing and annotation.</title>
        <authorList>
            <consortium name="The Broad Institute Genomics Platform"/>
            <consortium name="The Broad Institute Genome Sequencing Center for Infectious Disease"/>
            <person name="Wu L."/>
            <person name="Ma J."/>
        </authorList>
    </citation>
    <scope>NUCLEOTIDE SEQUENCE [LARGE SCALE GENOMIC DNA]</scope>
    <source>
        <strain evidence="9">CGMCC 1.15197</strain>
    </source>
</reference>
<accession>A0ABQ1UHS6</accession>
<evidence type="ECO:0000256" key="5">
    <source>
        <dbReference type="ARBA" id="ARBA00023004"/>
    </source>
</evidence>
<evidence type="ECO:0000256" key="3">
    <source>
        <dbReference type="ARBA" id="ARBA00022723"/>
    </source>
</evidence>
<dbReference type="Gene3D" id="1.10.630.10">
    <property type="entry name" value="Cytochrome P450"/>
    <property type="match status" value="1"/>
</dbReference>
<evidence type="ECO:0000256" key="7">
    <source>
        <dbReference type="RuleBase" id="RU000461"/>
    </source>
</evidence>
<proteinExistence type="inferred from homology"/>
<gene>
    <name evidence="8" type="ORF">GCM10011383_32450</name>
</gene>
<keyword evidence="2 7" id="KW-0349">Heme</keyword>
<evidence type="ECO:0000313" key="9">
    <source>
        <dbReference type="Proteomes" id="UP000632273"/>
    </source>
</evidence>
<comment type="caution">
    <text evidence="8">The sequence shown here is derived from an EMBL/GenBank/DDBJ whole genome shotgun (WGS) entry which is preliminary data.</text>
</comment>
<dbReference type="EMBL" id="BMHT01000006">
    <property type="protein sequence ID" value="GGF18468.1"/>
    <property type="molecule type" value="Genomic_DNA"/>
</dbReference>
<dbReference type="InterPro" id="IPR002401">
    <property type="entry name" value="Cyt_P450_E_grp-I"/>
</dbReference>
<name>A0ABQ1UHS6_9BACT</name>
<evidence type="ECO:0000256" key="1">
    <source>
        <dbReference type="ARBA" id="ARBA00010617"/>
    </source>
</evidence>
<dbReference type="PRINTS" id="PR00463">
    <property type="entry name" value="EP450I"/>
</dbReference>
<dbReference type="InterPro" id="IPR050196">
    <property type="entry name" value="Cytochrome_P450_Monoox"/>
</dbReference>
<organism evidence="8 9">
    <name type="scientific">Hymenobacter cavernae</name>
    <dbReference type="NCBI Taxonomy" id="2044852"/>
    <lineage>
        <taxon>Bacteria</taxon>
        <taxon>Pseudomonadati</taxon>
        <taxon>Bacteroidota</taxon>
        <taxon>Cytophagia</taxon>
        <taxon>Cytophagales</taxon>
        <taxon>Hymenobacteraceae</taxon>
        <taxon>Hymenobacter</taxon>
    </lineage>
</organism>
<dbReference type="InterPro" id="IPR001128">
    <property type="entry name" value="Cyt_P450"/>
</dbReference>
<dbReference type="PANTHER" id="PTHR24291:SF50">
    <property type="entry name" value="BIFUNCTIONAL ALBAFLAVENONE MONOOXYGENASE_TERPENE SYNTHASE"/>
    <property type="match status" value="1"/>
</dbReference>
<evidence type="ECO:0000256" key="2">
    <source>
        <dbReference type="ARBA" id="ARBA00022617"/>
    </source>
</evidence>
<dbReference type="Proteomes" id="UP000632273">
    <property type="component" value="Unassembled WGS sequence"/>
</dbReference>
<dbReference type="Pfam" id="PF00067">
    <property type="entry name" value="p450"/>
    <property type="match status" value="1"/>
</dbReference>
<dbReference type="PROSITE" id="PS00086">
    <property type="entry name" value="CYTOCHROME_P450"/>
    <property type="match status" value="1"/>
</dbReference>
<sequence length="464" mass="53122">MPIPMSVTSSVSTKNLPVVPRYKSLLGSMLLAANPIPILNSYLDTYGDTLILYIGGVRPTLLTRDPGLVQHILQKNHRNYPKSEFSHGIARYLGHGLLTSEGSYWLQQRRLIQPGFHRQRVAGLVEVMQAEINECLKPLERQLGQEEGAVEVAVHKLMTNTAFRIIARSTFSTNINNAELEQMSALLTAIQAFYVRTIRQPYLRPWLSLRNQFQQHDKLASELREMVRGYVRQRQQTAGSYDDLLQMLLDVRYEDTGEPMTEEQVVDEALILLVAGHETSANALSWMWYLLAQHPQVVTRMRTEMTQVLDGRSASFADLPNLGYSLQIVQETMRLYPPAWIVDRVAQEDDSYNGISLPKGTLVSAYLLGIHHAPSLWQDAETFRPERFAPEQMKQQPPYAYIPFGGGPRLCIGNQFALTEMQLVLLEMLRRFEVDWVEQPPIQLQPLITLRPRQEIRLQFRKRS</sequence>
<dbReference type="PANTHER" id="PTHR24291">
    <property type="entry name" value="CYTOCHROME P450 FAMILY 4"/>
    <property type="match status" value="1"/>
</dbReference>
<dbReference type="CDD" id="cd20620">
    <property type="entry name" value="CYP132-like"/>
    <property type="match status" value="1"/>
</dbReference>
<comment type="similarity">
    <text evidence="1 7">Belongs to the cytochrome P450 family.</text>
</comment>
<dbReference type="PRINTS" id="PR00385">
    <property type="entry name" value="P450"/>
</dbReference>
<keyword evidence="6 7" id="KW-0503">Monooxygenase</keyword>
<dbReference type="InterPro" id="IPR036396">
    <property type="entry name" value="Cyt_P450_sf"/>
</dbReference>
<keyword evidence="5 7" id="KW-0408">Iron</keyword>
<keyword evidence="3 7" id="KW-0479">Metal-binding</keyword>
<keyword evidence="4 7" id="KW-0560">Oxidoreductase</keyword>
<evidence type="ECO:0000256" key="6">
    <source>
        <dbReference type="ARBA" id="ARBA00023033"/>
    </source>
</evidence>
<evidence type="ECO:0000313" key="8">
    <source>
        <dbReference type="EMBL" id="GGF18468.1"/>
    </source>
</evidence>
<evidence type="ECO:0000256" key="4">
    <source>
        <dbReference type="ARBA" id="ARBA00023002"/>
    </source>
</evidence>
<dbReference type="InterPro" id="IPR017972">
    <property type="entry name" value="Cyt_P450_CS"/>
</dbReference>
<dbReference type="SUPFAM" id="SSF48264">
    <property type="entry name" value="Cytochrome P450"/>
    <property type="match status" value="1"/>
</dbReference>